<reference evidence="2" key="1">
    <citation type="journal article" date="2020" name="Stud. Mycol.">
        <title>101 Dothideomycetes genomes: a test case for predicting lifestyles and emergence of pathogens.</title>
        <authorList>
            <person name="Haridas S."/>
            <person name="Albert R."/>
            <person name="Binder M."/>
            <person name="Bloem J."/>
            <person name="Labutti K."/>
            <person name="Salamov A."/>
            <person name="Andreopoulos B."/>
            <person name="Baker S."/>
            <person name="Barry K."/>
            <person name="Bills G."/>
            <person name="Bluhm B."/>
            <person name="Cannon C."/>
            <person name="Castanera R."/>
            <person name="Culley D."/>
            <person name="Daum C."/>
            <person name="Ezra D."/>
            <person name="Gonzalez J."/>
            <person name="Henrissat B."/>
            <person name="Kuo A."/>
            <person name="Liang C."/>
            <person name="Lipzen A."/>
            <person name="Lutzoni F."/>
            <person name="Magnuson J."/>
            <person name="Mondo S."/>
            <person name="Nolan M."/>
            <person name="Ohm R."/>
            <person name="Pangilinan J."/>
            <person name="Park H.-J."/>
            <person name="Ramirez L."/>
            <person name="Alfaro M."/>
            <person name="Sun H."/>
            <person name="Tritt A."/>
            <person name="Yoshinaga Y."/>
            <person name="Zwiers L.-H."/>
            <person name="Turgeon B."/>
            <person name="Goodwin S."/>
            <person name="Spatafora J."/>
            <person name="Crous P."/>
            <person name="Grigoriev I."/>
        </authorList>
    </citation>
    <scope>NUCLEOTIDE SEQUENCE</scope>
    <source>
        <strain evidence="2">CBS 119925</strain>
    </source>
</reference>
<accession>A0A6A6VGA5</accession>
<evidence type="ECO:0000313" key="2">
    <source>
        <dbReference type="EMBL" id="KAF2749595.1"/>
    </source>
</evidence>
<gene>
    <name evidence="2" type="ORF">M011DRAFT_313225</name>
</gene>
<proteinExistence type="predicted"/>
<protein>
    <submittedName>
        <fullName evidence="2">Uncharacterized protein</fullName>
    </submittedName>
</protein>
<feature type="region of interest" description="Disordered" evidence="1">
    <location>
        <begin position="89"/>
        <end position="115"/>
    </location>
</feature>
<evidence type="ECO:0000256" key="1">
    <source>
        <dbReference type="SAM" id="MobiDB-lite"/>
    </source>
</evidence>
<sequence length="174" mass="19515">MYPDIPSIVIPVAPRTSLDHTAACTATYRLLDQRRNSDPWDDLMPTELETSLSSPIAVSRSFWSTAWSQAARNSSQFRLRTLETEVSCRLDIGGPPPRAPSGPSKPNFDDRDQQRDPIDAMQNSCLILSFQPRPWRQRNEAIAPATASRHVRQQQRPGLHCLHGAPTFSVSNRP</sequence>
<organism evidence="2 3">
    <name type="scientific">Sporormia fimetaria CBS 119925</name>
    <dbReference type="NCBI Taxonomy" id="1340428"/>
    <lineage>
        <taxon>Eukaryota</taxon>
        <taxon>Fungi</taxon>
        <taxon>Dikarya</taxon>
        <taxon>Ascomycota</taxon>
        <taxon>Pezizomycotina</taxon>
        <taxon>Dothideomycetes</taxon>
        <taxon>Pleosporomycetidae</taxon>
        <taxon>Pleosporales</taxon>
        <taxon>Sporormiaceae</taxon>
        <taxon>Sporormia</taxon>
    </lineage>
</organism>
<dbReference type="Proteomes" id="UP000799440">
    <property type="component" value="Unassembled WGS sequence"/>
</dbReference>
<keyword evidence="3" id="KW-1185">Reference proteome</keyword>
<name>A0A6A6VGA5_9PLEO</name>
<dbReference type="AlphaFoldDB" id="A0A6A6VGA5"/>
<evidence type="ECO:0000313" key="3">
    <source>
        <dbReference type="Proteomes" id="UP000799440"/>
    </source>
</evidence>
<dbReference type="EMBL" id="MU006566">
    <property type="protein sequence ID" value="KAF2749595.1"/>
    <property type="molecule type" value="Genomic_DNA"/>
</dbReference>